<keyword evidence="2" id="KW-0808">Transferase</keyword>
<gene>
    <name evidence="2" type="ORF">SAMN05421820_103153</name>
</gene>
<dbReference type="AlphaFoldDB" id="A0A1G9R7U4"/>
<accession>A0A1G9R7U4</accession>
<dbReference type="GO" id="GO:0016747">
    <property type="term" value="F:acyltransferase activity, transferring groups other than amino-acyl groups"/>
    <property type="evidence" value="ECO:0007669"/>
    <property type="project" value="InterPro"/>
</dbReference>
<dbReference type="CDD" id="cd04301">
    <property type="entry name" value="NAT_SF"/>
    <property type="match status" value="1"/>
</dbReference>
<name>A0A1G9R7U4_9SPHI</name>
<dbReference type="InterPro" id="IPR016181">
    <property type="entry name" value="Acyl_CoA_acyltransferase"/>
</dbReference>
<dbReference type="Pfam" id="PF00583">
    <property type="entry name" value="Acetyltransf_1"/>
    <property type="match status" value="1"/>
</dbReference>
<evidence type="ECO:0000259" key="1">
    <source>
        <dbReference type="PROSITE" id="PS51186"/>
    </source>
</evidence>
<evidence type="ECO:0000313" key="3">
    <source>
        <dbReference type="Proteomes" id="UP000183200"/>
    </source>
</evidence>
<dbReference type="Proteomes" id="UP000183200">
    <property type="component" value="Unassembled WGS sequence"/>
</dbReference>
<dbReference type="EMBL" id="FNGY01000003">
    <property type="protein sequence ID" value="SDM19200.1"/>
    <property type="molecule type" value="Genomic_DNA"/>
</dbReference>
<sequence>MKEITYRPLKRKEIEQIRTIDRAESIYESYEYKDGILILAPDHYEINEWDEEDLDELMTAQYKIIDAGGTIIGAFDTQTLAGAVSIEKKKRGSAAEYCKMDMLYVSSTYRGRQIGQQLIGEAKREGKAFGATKLYISATPTKATVDFYMKSGAILTTELDQELFDHQPLDIHLELKI</sequence>
<keyword evidence="3" id="KW-1185">Reference proteome</keyword>
<dbReference type="Gene3D" id="3.40.630.30">
    <property type="match status" value="1"/>
</dbReference>
<dbReference type="PROSITE" id="PS51186">
    <property type="entry name" value="GNAT"/>
    <property type="match status" value="1"/>
</dbReference>
<dbReference type="InterPro" id="IPR000182">
    <property type="entry name" value="GNAT_dom"/>
</dbReference>
<reference evidence="3" key="1">
    <citation type="submission" date="2016-10" db="EMBL/GenBank/DDBJ databases">
        <authorList>
            <person name="Varghese N."/>
            <person name="Submissions S."/>
        </authorList>
    </citation>
    <scope>NUCLEOTIDE SEQUENCE [LARGE SCALE GENOMIC DNA]</scope>
    <source>
        <strain evidence="3">DSM 19110</strain>
    </source>
</reference>
<dbReference type="SUPFAM" id="SSF55729">
    <property type="entry name" value="Acyl-CoA N-acyltransferases (Nat)"/>
    <property type="match status" value="1"/>
</dbReference>
<organism evidence="2 3">
    <name type="scientific">Pedobacter steynii</name>
    <dbReference type="NCBI Taxonomy" id="430522"/>
    <lineage>
        <taxon>Bacteria</taxon>
        <taxon>Pseudomonadati</taxon>
        <taxon>Bacteroidota</taxon>
        <taxon>Sphingobacteriia</taxon>
        <taxon>Sphingobacteriales</taxon>
        <taxon>Sphingobacteriaceae</taxon>
        <taxon>Pedobacter</taxon>
    </lineage>
</organism>
<dbReference type="RefSeq" id="WP_074605823.1">
    <property type="nucleotide sequence ID" value="NZ_FNGY01000003.1"/>
</dbReference>
<dbReference type="OrthoDB" id="8116556at2"/>
<proteinExistence type="predicted"/>
<feature type="domain" description="N-acetyltransferase" evidence="1">
    <location>
        <begin position="4"/>
        <end position="174"/>
    </location>
</feature>
<evidence type="ECO:0000313" key="2">
    <source>
        <dbReference type="EMBL" id="SDM19200.1"/>
    </source>
</evidence>
<protein>
    <submittedName>
        <fullName evidence="2">Acetyltransferase (GNAT) domain-containing protein</fullName>
    </submittedName>
</protein>